<comment type="caution">
    <text evidence="1">The sequence shown here is derived from an EMBL/GenBank/DDBJ whole genome shotgun (WGS) entry which is preliminary data.</text>
</comment>
<evidence type="ECO:0000313" key="1">
    <source>
        <dbReference type="EMBL" id="MPN57765.1"/>
    </source>
</evidence>
<accession>A0A645J247</accession>
<organism evidence="1">
    <name type="scientific">bioreactor metagenome</name>
    <dbReference type="NCBI Taxonomy" id="1076179"/>
    <lineage>
        <taxon>unclassified sequences</taxon>
        <taxon>metagenomes</taxon>
        <taxon>ecological metagenomes</taxon>
    </lineage>
</organism>
<proteinExistence type="predicted"/>
<dbReference type="EMBL" id="VSSQ01129724">
    <property type="protein sequence ID" value="MPN57765.1"/>
    <property type="molecule type" value="Genomic_DNA"/>
</dbReference>
<reference evidence="1" key="1">
    <citation type="submission" date="2019-08" db="EMBL/GenBank/DDBJ databases">
        <authorList>
            <person name="Kucharzyk K."/>
            <person name="Murdoch R.W."/>
            <person name="Higgins S."/>
            <person name="Loffler F."/>
        </authorList>
    </citation>
    <scope>NUCLEOTIDE SEQUENCE</scope>
</reference>
<gene>
    <name evidence="1" type="ORF">SDC9_205459</name>
</gene>
<sequence length="71" mass="7747">MQIDQSGDHKIPPQISPGSLLFKGSEHSAIHCEASGSEGKIISVNYRVFKFQLHCRLLLAPAVGILLDSIF</sequence>
<dbReference type="AlphaFoldDB" id="A0A645J247"/>
<name>A0A645J247_9ZZZZ</name>
<protein>
    <submittedName>
        <fullName evidence="1">Uncharacterized protein</fullName>
    </submittedName>
</protein>